<name>A0A8K0KJY6_LADFU</name>
<dbReference type="Pfam" id="PF10551">
    <property type="entry name" value="MULE"/>
    <property type="match status" value="1"/>
</dbReference>
<dbReference type="OrthoDB" id="7228644at2759"/>
<reference evidence="2" key="1">
    <citation type="submission" date="2013-04" db="EMBL/GenBank/DDBJ databases">
        <authorList>
            <person name="Qu J."/>
            <person name="Murali S.C."/>
            <person name="Bandaranaike D."/>
            <person name="Bellair M."/>
            <person name="Blankenburg K."/>
            <person name="Chao H."/>
            <person name="Dinh H."/>
            <person name="Doddapaneni H."/>
            <person name="Downs B."/>
            <person name="Dugan-Rocha S."/>
            <person name="Elkadiri S."/>
            <person name="Gnanaolivu R.D."/>
            <person name="Hernandez B."/>
            <person name="Javaid M."/>
            <person name="Jayaseelan J.C."/>
            <person name="Lee S."/>
            <person name="Li M."/>
            <person name="Ming W."/>
            <person name="Munidasa M."/>
            <person name="Muniz J."/>
            <person name="Nguyen L."/>
            <person name="Ongeri F."/>
            <person name="Osuji N."/>
            <person name="Pu L.-L."/>
            <person name="Puazo M."/>
            <person name="Qu C."/>
            <person name="Quiroz J."/>
            <person name="Raj R."/>
            <person name="Weissenberger G."/>
            <person name="Xin Y."/>
            <person name="Zou X."/>
            <person name="Han Y."/>
            <person name="Richards S."/>
            <person name="Worley K."/>
            <person name="Muzny D."/>
            <person name="Gibbs R."/>
        </authorList>
    </citation>
    <scope>NUCLEOTIDE SEQUENCE</scope>
    <source>
        <strain evidence="2">Sampled in the wild</strain>
    </source>
</reference>
<accession>A0A8K0KJY6</accession>
<evidence type="ECO:0000259" key="1">
    <source>
        <dbReference type="Pfam" id="PF10551"/>
    </source>
</evidence>
<reference evidence="2" key="2">
    <citation type="submission" date="2017-10" db="EMBL/GenBank/DDBJ databases">
        <title>Ladona fulva Genome sequencing and assembly.</title>
        <authorList>
            <person name="Murali S."/>
            <person name="Richards S."/>
            <person name="Bandaranaike D."/>
            <person name="Bellair M."/>
            <person name="Blankenburg K."/>
            <person name="Chao H."/>
            <person name="Dinh H."/>
            <person name="Doddapaneni H."/>
            <person name="Dugan-Rocha S."/>
            <person name="Elkadiri S."/>
            <person name="Gnanaolivu R."/>
            <person name="Hernandez B."/>
            <person name="Skinner E."/>
            <person name="Javaid M."/>
            <person name="Lee S."/>
            <person name="Li M."/>
            <person name="Ming W."/>
            <person name="Munidasa M."/>
            <person name="Muniz J."/>
            <person name="Nguyen L."/>
            <person name="Hughes D."/>
            <person name="Osuji N."/>
            <person name="Pu L.-L."/>
            <person name="Puazo M."/>
            <person name="Qu C."/>
            <person name="Quiroz J."/>
            <person name="Raj R."/>
            <person name="Weissenberger G."/>
            <person name="Xin Y."/>
            <person name="Zou X."/>
            <person name="Han Y."/>
            <person name="Worley K."/>
            <person name="Muzny D."/>
            <person name="Gibbs R."/>
        </authorList>
    </citation>
    <scope>NUCLEOTIDE SEQUENCE</scope>
    <source>
        <strain evidence="2">Sampled in the wild</strain>
    </source>
</reference>
<sequence length="331" mass="37275">EGYDNKVGEATCEQVVQSSPSPICFSAKTRTSSSSVSSLAESSSISVSRTHDSSDELSISASVSSERISWTSSFETLGFSRNCYKVYDVNATLQENFLIAVSGPEIDRILVFGRKKNLELLRDSRAWFADGTFKIAPPLFSQVYVILGEKHGGVHPMVYALLPSKSRATYDKLFGIIKGLQRELQPATISCDFEIAAFKSMREHFPNARIQGCFFHLTYNMKKHLCSMGLIHRYNNDAQFSLQARMVSALPFIPIQDMEEAVDSLAEILPEVLQPHLIDGLHKVQHGREFYYEKIIDANELVLQYESYIDYYSTNSSGLFCGPYRITFFQT</sequence>
<feature type="domain" description="MULE transposase" evidence="1">
    <location>
        <begin position="127"/>
        <end position="218"/>
    </location>
</feature>
<dbReference type="EMBL" id="KZ309054">
    <property type="protein sequence ID" value="KAG8236634.1"/>
    <property type="molecule type" value="Genomic_DNA"/>
</dbReference>
<protein>
    <recommendedName>
        <fullName evidence="1">MULE transposase domain-containing protein</fullName>
    </recommendedName>
</protein>
<evidence type="ECO:0000313" key="2">
    <source>
        <dbReference type="EMBL" id="KAG8236634.1"/>
    </source>
</evidence>
<feature type="non-terminal residue" evidence="2">
    <location>
        <position position="331"/>
    </location>
</feature>
<comment type="caution">
    <text evidence="2">The sequence shown here is derived from an EMBL/GenBank/DDBJ whole genome shotgun (WGS) entry which is preliminary data.</text>
</comment>
<organism evidence="2 3">
    <name type="scientific">Ladona fulva</name>
    <name type="common">Scarce chaser dragonfly</name>
    <name type="synonym">Libellula fulva</name>
    <dbReference type="NCBI Taxonomy" id="123851"/>
    <lineage>
        <taxon>Eukaryota</taxon>
        <taxon>Metazoa</taxon>
        <taxon>Ecdysozoa</taxon>
        <taxon>Arthropoda</taxon>
        <taxon>Hexapoda</taxon>
        <taxon>Insecta</taxon>
        <taxon>Pterygota</taxon>
        <taxon>Palaeoptera</taxon>
        <taxon>Odonata</taxon>
        <taxon>Epiprocta</taxon>
        <taxon>Anisoptera</taxon>
        <taxon>Libelluloidea</taxon>
        <taxon>Libellulidae</taxon>
        <taxon>Ladona</taxon>
    </lineage>
</organism>
<keyword evidence="3" id="KW-1185">Reference proteome</keyword>
<evidence type="ECO:0000313" key="3">
    <source>
        <dbReference type="Proteomes" id="UP000792457"/>
    </source>
</evidence>
<dbReference type="AlphaFoldDB" id="A0A8K0KJY6"/>
<gene>
    <name evidence="2" type="ORF">J437_LFUL016467</name>
</gene>
<dbReference type="InterPro" id="IPR018289">
    <property type="entry name" value="MULE_transposase_dom"/>
</dbReference>
<proteinExistence type="predicted"/>
<dbReference type="Proteomes" id="UP000792457">
    <property type="component" value="Unassembled WGS sequence"/>
</dbReference>